<dbReference type="PANTHER" id="PTHR43240">
    <property type="entry name" value="1,4-DIHYDROXY-2-NAPHTHOYL-COA THIOESTERASE 1"/>
    <property type="match status" value="1"/>
</dbReference>
<evidence type="ECO:0000259" key="3">
    <source>
        <dbReference type="Pfam" id="PF03061"/>
    </source>
</evidence>
<reference evidence="4 5" key="1">
    <citation type="submission" date="2018-06" db="EMBL/GenBank/DDBJ databases">
        <title>The draft genome sequence of Crocinitomix sp. SM1701.</title>
        <authorList>
            <person name="Zhang X."/>
        </authorList>
    </citation>
    <scope>NUCLEOTIDE SEQUENCE [LARGE SCALE GENOMIC DNA]</scope>
    <source>
        <strain evidence="4 5">SM1701</strain>
    </source>
</reference>
<evidence type="ECO:0000256" key="1">
    <source>
        <dbReference type="ARBA" id="ARBA00008324"/>
    </source>
</evidence>
<evidence type="ECO:0000313" key="5">
    <source>
        <dbReference type="Proteomes" id="UP000249248"/>
    </source>
</evidence>
<protein>
    <recommendedName>
        <fullName evidence="3">Thioesterase domain-containing protein</fullName>
    </recommendedName>
</protein>
<dbReference type="Gene3D" id="3.10.129.10">
    <property type="entry name" value="Hotdog Thioesterase"/>
    <property type="match status" value="1"/>
</dbReference>
<gene>
    <name evidence="4" type="ORF">DNU06_14610</name>
</gene>
<dbReference type="PANTHER" id="PTHR43240:SF5">
    <property type="entry name" value="1,4-DIHYDROXY-2-NAPHTHOYL-COA THIOESTERASE 1"/>
    <property type="match status" value="1"/>
</dbReference>
<sequence length="142" mass="15378">MIRHIPSLEKLNSMNSNTLMETLSIKFTEVGTDFLKATMPVNASTHQPMGLLHGGASAALIESIGSLGSALCVDLEKEAIVGLEINANHIKGVKSGMVHAKGKLLHCGKSTHLWQVEIKNDLEELICIGRLTVMVIQKKSKH</sequence>
<evidence type="ECO:0000256" key="2">
    <source>
        <dbReference type="ARBA" id="ARBA00022801"/>
    </source>
</evidence>
<dbReference type="AlphaFoldDB" id="A0A2W1MZX7"/>
<dbReference type="InterPro" id="IPR003736">
    <property type="entry name" value="PAAI_dom"/>
</dbReference>
<dbReference type="OrthoDB" id="9798208at2"/>
<keyword evidence="5" id="KW-1185">Reference proteome</keyword>
<dbReference type="GO" id="GO:0005829">
    <property type="term" value="C:cytosol"/>
    <property type="evidence" value="ECO:0007669"/>
    <property type="project" value="TreeGrafter"/>
</dbReference>
<accession>A0A2W1MZX7</accession>
<proteinExistence type="inferred from homology"/>
<name>A0A2W1MZX7_9FLAO</name>
<dbReference type="CDD" id="cd03443">
    <property type="entry name" value="PaaI_thioesterase"/>
    <property type="match status" value="1"/>
</dbReference>
<dbReference type="Pfam" id="PF03061">
    <property type="entry name" value="4HBT"/>
    <property type="match status" value="1"/>
</dbReference>
<comment type="caution">
    <text evidence="4">The sequence shown here is derived from an EMBL/GenBank/DDBJ whole genome shotgun (WGS) entry which is preliminary data.</text>
</comment>
<dbReference type="EMBL" id="QKSB01000011">
    <property type="protein sequence ID" value="PZE16191.1"/>
    <property type="molecule type" value="Genomic_DNA"/>
</dbReference>
<dbReference type="Proteomes" id="UP000249248">
    <property type="component" value="Unassembled WGS sequence"/>
</dbReference>
<feature type="domain" description="Thioesterase" evidence="3">
    <location>
        <begin position="49"/>
        <end position="125"/>
    </location>
</feature>
<evidence type="ECO:0000313" key="4">
    <source>
        <dbReference type="EMBL" id="PZE16191.1"/>
    </source>
</evidence>
<dbReference type="NCBIfam" id="TIGR00369">
    <property type="entry name" value="unchar_dom_1"/>
    <property type="match status" value="1"/>
</dbReference>
<keyword evidence="2" id="KW-0378">Hydrolase</keyword>
<dbReference type="InterPro" id="IPR006683">
    <property type="entry name" value="Thioestr_dom"/>
</dbReference>
<dbReference type="InterPro" id="IPR029069">
    <property type="entry name" value="HotDog_dom_sf"/>
</dbReference>
<dbReference type="GO" id="GO:0061522">
    <property type="term" value="F:1,4-dihydroxy-2-naphthoyl-CoA thioesterase activity"/>
    <property type="evidence" value="ECO:0007669"/>
    <property type="project" value="TreeGrafter"/>
</dbReference>
<comment type="similarity">
    <text evidence="1">Belongs to the thioesterase PaaI family.</text>
</comment>
<organism evidence="4 5">
    <name type="scientific">Putridiphycobacter roseus</name>
    <dbReference type="NCBI Taxonomy" id="2219161"/>
    <lineage>
        <taxon>Bacteria</taxon>
        <taxon>Pseudomonadati</taxon>
        <taxon>Bacteroidota</taxon>
        <taxon>Flavobacteriia</taxon>
        <taxon>Flavobacteriales</taxon>
        <taxon>Crocinitomicaceae</taxon>
        <taxon>Putridiphycobacter</taxon>
    </lineage>
</organism>
<dbReference type="SUPFAM" id="SSF54637">
    <property type="entry name" value="Thioesterase/thiol ester dehydrase-isomerase"/>
    <property type="match status" value="1"/>
</dbReference>